<proteinExistence type="predicted"/>
<protein>
    <submittedName>
        <fullName evidence="2">Uncharacterized protein</fullName>
    </submittedName>
</protein>
<reference evidence="2" key="1">
    <citation type="submission" date="2021-01" db="EMBL/GenBank/DDBJ databases">
        <authorList>
            <person name="Zahm M."/>
            <person name="Roques C."/>
            <person name="Cabau C."/>
            <person name="Klopp C."/>
            <person name="Donnadieu C."/>
            <person name="Jouanno E."/>
            <person name="Lampietro C."/>
            <person name="Louis A."/>
            <person name="Herpin A."/>
            <person name="Echchiki A."/>
            <person name="Berthelot C."/>
            <person name="Parey E."/>
            <person name="Roest-Crollius H."/>
            <person name="Braasch I."/>
            <person name="Postlethwait J."/>
            <person name="Bobe J."/>
            <person name="Montfort J."/>
            <person name="Bouchez O."/>
            <person name="Begum T."/>
            <person name="Mejri S."/>
            <person name="Adams A."/>
            <person name="Chen W.-J."/>
            <person name="Guiguen Y."/>
        </authorList>
    </citation>
    <scope>NUCLEOTIDE SEQUENCE</scope>
    <source>
        <strain evidence="2">YG-15Mar2019-1</strain>
        <tissue evidence="2">Brain</tissue>
    </source>
</reference>
<keyword evidence="3" id="KW-1185">Reference proteome</keyword>
<comment type="caution">
    <text evidence="2">The sequence shown here is derived from an EMBL/GenBank/DDBJ whole genome shotgun (WGS) entry which is preliminary data.</text>
</comment>
<dbReference type="AlphaFoldDB" id="A0A9D3QH87"/>
<dbReference type="Proteomes" id="UP001046870">
    <property type="component" value="Chromosome 1"/>
</dbReference>
<name>A0A9D3QH87_MEGAT</name>
<organism evidence="2 3">
    <name type="scientific">Megalops atlanticus</name>
    <name type="common">Tarpon</name>
    <name type="synonym">Clupea gigantea</name>
    <dbReference type="NCBI Taxonomy" id="7932"/>
    <lineage>
        <taxon>Eukaryota</taxon>
        <taxon>Metazoa</taxon>
        <taxon>Chordata</taxon>
        <taxon>Craniata</taxon>
        <taxon>Vertebrata</taxon>
        <taxon>Euteleostomi</taxon>
        <taxon>Actinopterygii</taxon>
        <taxon>Neopterygii</taxon>
        <taxon>Teleostei</taxon>
        <taxon>Elopiformes</taxon>
        <taxon>Megalopidae</taxon>
        <taxon>Megalops</taxon>
    </lineage>
</organism>
<sequence length="100" mass="10954">MQGPWDSRETAAQHSACGAEAVLACLHHHTAGTITSVNLCADFNRGQPSEPSKRNAAKQECERAHGRRQLQQPARARGMDLSARWINPRLPSVPKSEEEG</sequence>
<feature type="compositionally biased region" description="Basic and acidic residues" evidence="1">
    <location>
        <begin position="51"/>
        <end position="64"/>
    </location>
</feature>
<feature type="region of interest" description="Disordered" evidence="1">
    <location>
        <begin position="44"/>
        <end position="100"/>
    </location>
</feature>
<evidence type="ECO:0000313" key="2">
    <source>
        <dbReference type="EMBL" id="KAG7492062.1"/>
    </source>
</evidence>
<accession>A0A9D3QH87</accession>
<evidence type="ECO:0000313" key="3">
    <source>
        <dbReference type="Proteomes" id="UP001046870"/>
    </source>
</evidence>
<evidence type="ECO:0000256" key="1">
    <source>
        <dbReference type="SAM" id="MobiDB-lite"/>
    </source>
</evidence>
<gene>
    <name evidence="2" type="ORF">MATL_G00010400</name>
</gene>
<dbReference type="EMBL" id="JAFDVH010000001">
    <property type="protein sequence ID" value="KAG7492062.1"/>
    <property type="molecule type" value="Genomic_DNA"/>
</dbReference>